<evidence type="ECO:0000256" key="5">
    <source>
        <dbReference type="ARBA" id="ARBA00022664"/>
    </source>
</evidence>
<dbReference type="AlphaFoldDB" id="A0A5M8PW56"/>
<dbReference type="EC" id="3.1.13.4" evidence="10"/>
<organism evidence="13 14">
    <name type="scientific">Lasallia pustulata</name>
    <dbReference type="NCBI Taxonomy" id="136370"/>
    <lineage>
        <taxon>Eukaryota</taxon>
        <taxon>Fungi</taxon>
        <taxon>Dikarya</taxon>
        <taxon>Ascomycota</taxon>
        <taxon>Pezizomycotina</taxon>
        <taxon>Lecanoromycetes</taxon>
        <taxon>OSLEUM clade</taxon>
        <taxon>Umbilicariomycetidae</taxon>
        <taxon>Umbilicariales</taxon>
        <taxon>Umbilicariaceae</taxon>
        <taxon>Lasallia</taxon>
    </lineage>
</organism>
<evidence type="ECO:0000313" key="13">
    <source>
        <dbReference type="EMBL" id="KAA6413289.1"/>
    </source>
</evidence>
<dbReference type="InterPro" id="IPR012337">
    <property type="entry name" value="RNaseH-like_sf"/>
</dbReference>
<evidence type="ECO:0000256" key="11">
    <source>
        <dbReference type="SAM" id="MobiDB-lite"/>
    </source>
</evidence>
<evidence type="ECO:0000313" key="14">
    <source>
        <dbReference type="Proteomes" id="UP000324767"/>
    </source>
</evidence>
<reference evidence="13 14" key="1">
    <citation type="submission" date="2019-09" db="EMBL/GenBank/DDBJ databases">
        <title>The hologenome of the rock-dwelling lichen Lasallia pustulata.</title>
        <authorList>
            <person name="Greshake Tzovaras B."/>
            <person name="Segers F."/>
            <person name="Bicker A."/>
            <person name="Dal Grande F."/>
            <person name="Otte J."/>
            <person name="Hankeln T."/>
            <person name="Schmitt I."/>
            <person name="Ebersberger I."/>
        </authorList>
    </citation>
    <scope>NUCLEOTIDE SEQUENCE [LARGE SCALE GENOMIC DNA]</scope>
    <source>
        <strain evidence="13">A1-1</strain>
    </source>
</reference>
<evidence type="ECO:0000259" key="12">
    <source>
        <dbReference type="PROSITE" id="PS50235"/>
    </source>
</evidence>
<evidence type="ECO:0000256" key="3">
    <source>
        <dbReference type="ARBA" id="ARBA00022490"/>
    </source>
</evidence>
<dbReference type="FunFam" id="2.130.10.10:FF:000459">
    <property type="entry name" value="PAN2-PAN3 deadenylation complex catalytic subunit PAN2"/>
    <property type="match status" value="1"/>
</dbReference>
<dbReference type="PROSITE" id="PS50235">
    <property type="entry name" value="USP_3"/>
    <property type="match status" value="1"/>
</dbReference>
<dbReference type="InterPro" id="IPR030843">
    <property type="entry name" value="PAN2"/>
</dbReference>
<dbReference type="InterPro" id="IPR050785">
    <property type="entry name" value="PAN2-PAN3_catalytic_subunit"/>
</dbReference>
<comment type="subcellular location">
    <subcellularLocation>
        <location evidence="2 10">Cytoplasm</location>
    </subcellularLocation>
</comment>
<feature type="region of interest" description="Disordered" evidence="11">
    <location>
        <begin position="1079"/>
        <end position="1116"/>
    </location>
</feature>
<dbReference type="GO" id="GO:0031251">
    <property type="term" value="C:PAN complex"/>
    <property type="evidence" value="ECO:0007669"/>
    <property type="project" value="UniProtKB-UniRule"/>
</dbReference>
<dbReference type="SUPFAM" id="SSF53098">
    <property type="entry name" value="Ribonuclease H-like"/>
    <property type="match status" value="1"/>
</dbReference>
<dbReference type="InterPro" id="IPR048841">
    <property type="entry name" value="PAN2_N"/>
</dbReference>
<dbReference type="CDD" id="cd06143">
    <property type="entry name" value="PAN2_exo"/>
    <property type="match status" value="1"/>
</dbReference>
<evidence type="ECO:0000256" key="4">
    <source>
        <dbReference type="ARBA" id="ARBA00022574"/>
    </source>
</evidence>
<feature type="domain" description="USP" evidence="12">
    <location>
        <begin position="488"/>
        <end position="826"/>
    </location>
</feature>
<comment type="function">
    <text evidence="10">Catalytic subunit of the poly(A)-nuclease (PAN) deadenylation complex, one of two cytoplasmic mRNA deadenylases involved in mRNA turnover. PAN specifically shortens poly(A) tails of RNA and the activity is stimulated by poly(A)-binding protein PAB1. PAN deadenylation is followed by rapid degradation of the shortened mRNA tails by the CCR4-NOT complex. Deadenylated mRNAs are then degraded by two alternative mechanisms, namely exosome-mediated 3'-5' exonucleolytic degradation, or deadenlyation-dependent mRNA decaping and subsequent 5'-3' exonucleolytic degradation by XRN1. May also be involved in post-transcriptional maturation of mRNA poly(A) tails.</text>
</comment>
<accession>A0A5M8PW56</accession>
<dbReference type="GO" id="GO:0046872">
    <property type="term" value="F:metal ion binding"/>
    <property type="evidence" value="ECO:0007669"/>
    <property type="project" value="UniProtKB-KW"/>
</dbReference>
<dbReference type="SUPFAM" id="SSF54001">
    <property type="entry name" value="Cysteine proteinases"/>
    <property type="match status" value="1"/>
</dbReference>
<dbReference type="PANTHER" id="PTHR15728:SF0">
    <property type="entry name" value="PAN2-PAN3 DEADENYLATION COMPLEX CATALYTIC SUBUNIT PAN2"/>
    <property type="match status" value="1"/>
</dbReference>
<dbReference type="Proteomes" id="UP000324767">
    <property type="component" value="Unassembled WGS sequence"/>
</dbReference>
<feature type="binding site" evidence="10">
    <location>
        <position position="987"/>
    </location>
    <ligand>
        <name>a divalent metal cation</name>
        <dbReference type="ChEBI" id="CHEBI:60240"/>
        <note>catalytic</note>
    </ligand>
</feature>
<evidence type="ECO:0000256" key="9">
    <source>
        <dbReference type="ARBA" id="ARBA00022839"/>
    </source>
</evidence>
<dbReference type="Pfam" id="PF13423">
    <property type="entry name" value="UCH_1"/>
    <property type="match status" value="1"/>
</dbReference>
<dbReference type="InterPro" id="IPR028889">
    <property type="entry name" value="USP"/>
</dbReference>
<keyword evidence="3 10" id="KW-0963">Cytoplasm</keyword>
<dbReference type="InterPro" id="IPR015943">
    <property type="entry name" value="WD40/YVTN_repeat-like_dom_sf"/>
</dbReference>
<comment type="domain">
    <text evidence="10">The linker, or PAN3 interaction domain (PID), between the WD40 repeats and the pseudo-UCH domain mediates interaction with PAN3.</text>
</comment>
<keyword evidence="4" id="KW-0853">WD repeat</keyword>
<dbReference type="GO" id="GO:0006397">
    <property type="term" value="P:mRNA processing"/>
    <property type="evidence" value="ECO:0007669"/>
    <property type="project" value="UniProtKB-KW"/>
</dbReference>
<evidence type="ECO:0000256" key="8">
    <source>
        <dbReference type="ARBA" id="ARBA00022801"/>
    </source>
</evidence>
<dbReference type="EMBL" id="VXIT01000004">
    <property type="protein sequence ID" value="KAA6413289.1"/>
    <property type="molecule type" value="Genomic_DNA"/>
</dbReference>
<evidence type="ECO:0000256" key="6">
    <source>
        <dbReference type="ARBA" id="ARBA00022722"/>
    </source>
</evidence>
<dbReference type="OrthoDB" id="16516at2759"/>
<dbReference type="InterPro" id="IPR013520">
    <property type="entry name" value="Ribonucl_H"/>
</dbReference>
<name>A0A5M8PW56_9LECA</name>
<comment type="domain">
    <text evidence="10">Contains a pseudo-UCH domain. This ubiquitin C-terminal hydrolase (UCH)-like or ubiquitin specific protease (USP)-like domain is predicted to be catalytically inactive because it lacks the active site catalytic triad characteristic of thiol proteases, with residues at the equivalent structural positions that are incompatible with catalysis, and it cannot bind ubiquitin. It functions as a structural scaffold for intra- and intermolecular interactions in the complex.</text>
</comment>
<comment type="subunit">
    <text evidence="10">Forms a heterotrimer with an asymmetric homodimer of the regulatory subunit PAN3 to form the poly(A)-nuclease (PAN) deadenylation complex.</text>
</comment>
<proteinExistence type="inferred from homology"/>
<dbReference type="Pfam" id="PF00929">
    <property type="entry name" value="RNase_T"/>
    <property type="match status" value="1"/>
</dbReference>
<dbReference type="HAMAP" id="MF_03182">
    <property type="entry name" value="PAN2"/>
    <property type="match status" value="1"/>
</dbReference>
<dbReference type="InterPro" id="IPR038765">
    <property type="entry name" value="Papain-like_cys_pep_sf"/>
</dbReference>
<protein>
    <recommendedName>
        <fullName evidence="10">PAN2-PAN3 deadenylation complex catalytic subunit PAN2</fullName>
        <ecNumber evidence="10">3.1.13.4</ecNumber>
    </recommendedName>
    <alternativeName>
        <fullName evidence="10">PAB1P-dependent poly(A)-specific ribonuclease</fullName>
    </alternativeName>
    <alternativeName>
        <fullName evidence="10">Poly(A)-nuclease deadenylation complex subunit 2</fullName>
        <shortName evidence="10">PAN deadenylation complex subunit 2</shortName>
    </alternativeName>
</protein>
<dbReference type="Gene3D" id="2.130.10.10">
    <property type="entry name" value="YVTN repeat-like/Quinoprotein amine dehydrogenase"/>
    <property type="match status" value="1"/>
</dbReference>
<comment type="cofactor">
    <cofactor evidence="10">
        <name>a divalent metal cation</name>
        <dbReference type="ChEBI" id="CHEBI:60240"/>
    </cofactor>
    <text evidence="10">Binds 2 metal cations per subunit in the catalytic exonuclease domain.</text>
</comment>
<comment type="similarity">
    <text evidence="10">Belongs to the peptidase C19 family. PAN2 subfamily.</text>
</comment>
<dbReference type="Gene3D" id="3.90.70.10">
    <property type="entry name" value="Cysteine proteinases"/>
    <property type="match status" value="1"/>
</dbReference>
<keyword evidence="8 10" id="KW-0378">Hydrolase</keyword>
<evidence type="ECO:0000256" key="7">
    <source>
        <dbReference type="ARBA" id="ARBA00022723"/>
    </source>
</evidence>
<gene>
    <name evidence="10" type="primary">PAN2</name>
    <name evidence="13" type="ORF">FRX48_03033</name>
</gene>
<feature type="binding site" evidence="10">
    <location>
        <position position="878"/>
    </location>
    <ligand>
        <name>a divalent metal cation</name>
        <dbReference type="ChEBI" id="CHEBI:60240"/>
        <note>catalytic</note>
    </ligand>
</feature>
<dbReference type="FunFam" id="3.30.420.10:FF:000028">
    <property type="entry name" value="PAN2-PAN3 deadenylation complex catalytic subunit PAN2"/>
    <property type="match status" value="1"/>
</dbReference>
<keyword evidence="9 10" id="KW-0269">Exonuclease</keyword>
<dbReference type="InterPro" id="IPR036322">
    <property type="entry name" value="WD40_repeat_dom_sf"/>
</dbReference>
<dbReference type="InterPro" id="IPR028881">
    <property type="entry name" value="PAN2_UCH_dom"/>
</dbReference>
<keyword evidence="5 10" id="KW-0507">mRNA processing</keyword>
<dbReference type="SUPFAM" id="SSF50978">
    <property type="entry name" value="WD40 repeat-like"/>
    <property type="match status" value="1"/>
</dbReference>
<dbReference type="SMART" id="SM00479">
    <property type="entry name" value="EXOIII"/>
    <property type="match status" value="1"/>
</dbReference>
<comment type="caution">
    <text evidence="10">Lacks conserved residue(s) required for the propagation of feature annotation.</text>
</comment>
<evidence type="ECO:0000256" key="2">
    <source>
        <dbReference type="ARBA" id="ARBA00004496"/>
    </source>
</evidence>
<dbReference type="GO" id="GO:0003676">
    <property type="term" value="F:nucleic acid binding"/>
    <property type="evidence" value="ECO:0007669"/>
    <property type="project" value="InterPro"/>
</dbReference>
<dbReference type="GO" id="GO:0000932">
    <property type="term" value="C:P-body"/>
    <property type="evidence" value="ECO:0007669"/>
    <property type="project" value="TreeGrafter"/>
</dbReference>
<evidence type="ECO:0000256" key="1">
    <source>
        <dbReference type="ARBA" id="ARBA00001663"/>
    </source>
</evidence>
<comment type="caution">
    <text evidence="13">The sequence shown here is derived from an EMBL/GenBank/DDBJ whole genome shotgun (WGS) entry which is preliminary data.</text>
</comment>
<dbReference type="Pfam" id="PF20770">
    <property type="entry name" value="PAN2_N"/>
    <property type="match status" value="1"/>
</dbReference>
<comment type="catalytic activity">
    <reaction evidence="1 10">
        <text>Exonucleolytic cleavage of poly(A) to 5'-AMP.</text>
        <dbReference type="EC" id="3.1.13.4"/>
    </reaction>
</comment>
<dbReference type="Gene3D" id="3.30.420.10">
    <property type="entry name" value="Ribonuclease H-like superfamily/Ribonuclease H"/>
    <property type="match status" value="1"/>
</dbReference>
<keyword evidence="7 10" id="KW-0479">Metal-binding</keyword>
<feature type="binding site" evidence="10">
    <location>
        <position position="880"/>
    </location>
    <ligand>
        <name>a divalent metal cation</name>
        <dbReference type="ChEBI" id="CHEBI:60240"/>
        <note>catalytic</note>
    </ligand>
</feature>
<dbReference type="GO" id="GO:0004535">
    <property type="term" value="F:poly(A)-specific ribonuclease activity"/>
    <property type="evidence" value="ECO:0007669"/>
    <property type="project" value="UniProtKB-UniRule"/>
</dbReference>
<feature type="binding site" evidence="10">
    <location>
        <position position="1040"/>
    </location>
    <ligand>
        <name>a divalent metal cation</name>
        <dbReference type="ChEBI" id="CHEBI:60240"/>
        <note>catalytic</note>
    </ligand>
</feature>
<dbReference type="PANTHER" id="PTHR15728">
    <property type="entry name" value="DEADENYLATION COMPLEX CATALYTIC SUBUNIT PAN2"/>
    <property type="match status" value="1"/>
</dbReference>
<comment type="activity regulation">
    <text evidence="10">Positively regulated by the regulatory subunit PAN3.</text>
</comment>
<sequence>MEADWDEIHRIAIPPPRFHYSPTPASTLAFDTQQELLWVGNEYGRVTSFYGPELQKYTSIQAHPENEGPVKQLLFHERGIISVAPKSVHLSSRRGLTQWHIADHGMYDMRCMSFLGKDNSEILVAGCQKTMFKIDVEKGRVIEEIATEENYTMMKYGHYICAATKVGSVNILDADTLRIVKTWKAHTAGISDMDARNNYLVTCGWSTRPQGTLMLDPLANVFDLRAMMPLPPIPFHAGAAFVQMHPRMSTTSIVASQSGQLQVVDLMNPNTVNLRQANISSYMSGLVLAPSGEALALTDQECTIHLWGSMTKMRYAEYSNPTEFADPPTPLPSVDWSLDSPLSMVGMPYYREQLLSAWPSTQVYEVGNPPSKINATTLASLTQTDFGGFAPNTRKLRRNQVEKTRAVETNGTALAAPKFLSEKAREPDNNQSSGRRISDAVVEALANASLKGVTKAEVPLMYRNVEIKYSKFGVDDFDFEYYNKTHYSGLETHITNSYSNPLLQLFKFIPLLRNLALHHAATTCLSESCLLCEMGFLFDMLDKAGGQSCQATNFLKTFNNKPKAAKLGLLEEHSPAKSLSAMIQEANSFLLEQISDDYKDITPDPSQIDQTLAIEAFSKIRCVHCQNETTRYDHTNSVDLIYQHLDTNHRPRSQFKNFSQILKESVEPVLQRSGWCDKCRRYQPLTTRKTILGIPMVLMINTALKSQEAQRLWSVPGWLPEEIGIIVEGGEFFCYEDEELRLHLLRNRHVVTVYELVGLVADINSGEHQKSHLVSLINVTISERTPQAESQWHLFNDFLVRKVTKEEALRFSPSWKVPVVLAYQIKTASNAVDDSWKDNLDTTLLYYNWSINNQQPRNSRVLRPDVETPVEGYHVAIDTEFVALQQEEIEIKADGEREIVRPTRLGLARVSVLRGNGDDEGVPFINDYITISEPIVDYLTKWSGVQDGDLDPRYSTHNLVPLKVAYKKLWLLLNIGCVFVGHGLPKDFRTINIHVPKSQVVDTVDLFYIRARQRKLSLRFLAWYLLKEDIQQETHDSIEDARTALRLWKKYQEFRDAGVVEQMLEEIYREGKKWGYKPPGESIDAGLGRRLEGRSTETPSLGGRETPPLLQAGVGL</sequence>
<keyword evidence="6 10" id="KW-0540">Nuclease</keyword>
<dbReference type="GO" id="GO:0000289">
    <property type="term" value="P:nuclear-transcribed mRNA poly(A) tail shortening"/>
    <property type="evidence" value="ECO:0007669"/>
    <property type="project" value="UniProtKB-UniRule"/>
</dbReference>
<evidence type="ECO:0000256" key="10">
    <source>
        <dbReference type="HAMAP-Rule" id="MF_03182"/>
    </source>
</evidence>
<dbReference type="InterPro" id="IPR036397">
    <property type="entry name" value="RNaseH_sf"/>
</dbReference>